<feature type="transmembrane region" description="Helical" evidence="1">
    <location>
        <begin position="362"/>
        <end position="383"/>
    </location>
</feature>
<evidence type="ECO:0000313" key="3">
    <source>
        <dbReference type="Proteomes" id="UP000294656"/>
    </source>
</evidence>
<accession>A0A4R6M662</accession>
<dbReference type="GO" id="GO:0042925">
    <property type="term" value="F:benzoate transmembrane transporter activity"/>
    <property type="evidence" value="ECO:0007669"/>
    <property type="project" value="InterPro"/>
</dbReference>
<dbReference type="NCBIfam" id="TIGR00843">
    <property type="entry name" value="benE"/>
    <property type="match status" value="1"/>
</dbReference>
<dbReference type="Pfam" id="PF03594">
    <property type="entry name" value="BenE"/>
    <property type="match status" value="1"/>
</dbReference>
<feature type="transmembrane region" description="Helical" evidence="1">
    <location>
        <begin position="170"/>
        <end position="188"/>
    </location>
</feature>
<feature type="transmembrane region" description="Helical" evidence="1">
    <location>
        <begin position="248"/>
        <end position="270"/>
    </location>
</feature>
<protein>
    <submittedName>
        <fullName evidence="2">Benzoate membrane transport protein</fullName>
    </submittedName>
</protein>
<keyword evidence="3" id="KW-1185">Reference proteome</keyword>
<sequence>MSSVVKDVSISAVLAGFIAVLVGFSSSVAIVFQAADALSLNESTKISWIIALGIGMATTCFFLSWYFKAPIVTAWSTPGAALLATSLDGANYAEAIGAFIFSALLMILVGVTGVFNRLVKLIPLPIACAMLAGILFQFGLSIFTSLQSQTFMVGAMFLGYLFSKKMNPRYAILIVLFIGLIFVLFQKGSVFEGLSFEVGALEWVMPKWNLGVILGVGLPLFIVTMSSQNIPGAAVLKVNGYNVPASGLVGWTGVASLLLAPFGGYAINLAAITAAICAGDESHPNPGKRYIAGMSAGIFYLLAALGGASIVALFANLPHEMVATLAGLALLGTIGSNIKTALETDEMREAALVTFLTTASGMSLFGVASAFWGIVLGVLCLIIQRNSRG</sequence>
<reference evidence="2 3" key="1">
    <citation type="submission" date="2019-03" db="EMBL/GenBank/DDBJ databases">
        <title>Genomic Encyclopedia of Type Strains, Phase III (KMG-III): the genomes of soil and plant-associated and newly described type strains.</title>
        <authorList>
            <person name="Whitman W."/>
        </authorList>
    </citation>
    <scope>NUCLEOTIDE SEQUENCE [LARGE SCALE GENOMIC DNA]</scope>
    <source>
        <strain evidence="2 3">CECT 7378</strain>
    </source>
</reference>
<feature type="transmembrane region" description="Helical" evidence="1">
    <location>
        <begin position="46"/>
        <end position="67"/>
    </location>
</feature>
<keyword evidence="1" id="KW-0812">Transmembrane</keyword>
<feature type="transmembrane region" description="Helical" evidence="1">
    <location>
        <begin position="290"/>
        <end position="315"/>
    </location>
</feature>
<evidence type="ECO:0000313" key="2">
    <source>
        <dbReference type="EMBL" id="TDO96861.1"/>
    </source>
</evidence>
<keyword evidence="1" id="KW-0472">Membrane</keyword>
<feature type="transmembrane region" description="Helical" evidence="1">
    <location>
        <begin position="95"/>
        <end position="115"/>
    </location>
</feature>
<feature type="transmembrane region" description="Helical" evidence="1">
    <location>
        <begin position="12"/>
        <end position="34"/>
    </location>
</feature>
<feature type="transmembrane region" description="Helical" evidence="1">
    <location>
        <begin position="208"/>
        <end position="227"/>
    </location>
</feature>
<dbReference type="GO" id="GO:0005886">
    <property type="term" value="C:plasma membrane"/>
    <property type="evidence" value="ECO:0007669"/>
    <property type="project" value="TreeGrafter"/>
</dbReference>
<dbReference type="AlphaFoldDB" id="A0A4R6M662"/>
<evidence type="ECO:0000256" key="1">
    <source>
        <dbReference type="SAM" id="Phobius"/>
    </source>
</evidence>
<proteinExistence type="predicted"/>
<name>A0A4R6M662_9GAMM</name>
<dbReference type="InterPro" id="IPR004711">
    <property type="entry name" value="Benzoate_Transporter"/>
</dbReference>
<dbReference type="PANTHER" id="PTHR30199">
    <property type="entry name" value="MFS FAMILY TRANSPORTER, PREDICTED SUBSTRATE BENZOATE"/>
    <property type="match status" value="1"/>
</dbReference>
<feature type="transmembrane region" description="Helical" evidence="1">
    <location>
        <begin position="122"/>
        <end position="140"/>
    </location>
</feature>
<gene>
    <name evidence="2" type="ORF">DFP79_2630</name>
</gene>
<dbReference type="Proteomes" id="UP000294656">
    <property type="component" value="Unassembled WGS sequence"/>
</dbReference>
<dbReference type="PANTHER" id="PTHR30199:SF0">
    <property type="entry name" value="INNER MEMBRANE PROTEIN YDCO"/>
    <property type="match status" value="1"/>
</dbReference>
<dbReference type="RefSeq" id="WP_133504358.1">
    <property type="nucleotide sequence ID" value="NZ_SNXC01000013.1"/>
</dbReference>
<dbReference type="OrthoDB" id="9792424at2"/>
<organism evidence="2 3">
    <name type="scientific">Marinomonas balearica</name>
    <dbReference type="NCBI Taxonomy" id="491947"/>
    <lineage>
        <taxon>Bacteria</taxon>
        <taxon>Pseudomonadati</taxon>
        <taxon>Pseudomonadota</taxon>
        <taxon>Gammaproteobacteria</taxon>
        <taxon>Oceanospirillales</taxon>
        <taxon>Oceanospirillaceae</taxon>
        <taxon>Marinomonas</taxon>
    </lineage>
</organism>
<dbReference type="EMBL" id="SNXC01000013">
    <property type="protein sequence ID" value="TDO96861.1"/>
    <property type="molecule type" value="Genomic_DNA"/>
</dbReference>
<keyword evidence="1" id="KW-1133">Transmembrane helix</keyword>
<comment type="caution">
    <text evidence="2">The sequence shown here is derived from an EMBL/GenBank/DDBJ whole genome shotgun (WGS) entry which is preliminary data.</text>
</comment>